<feature type="domain" description="Major facilitator superfamily (MFS) profile" evidence="8">
    <location>
        <begin position="69"/>
        <end position="477"/>
    </location>
</feature>
<reference evidence="10" key="1">
    <citation type="submission" date="2023-07" db="EMBL/GenBank/DDBJ databases">
        <title>Genome sequence of Stenotrophomonas sp. Alg010 isolated from Sargassum waste.</title>
        <authorList>
            <person name="Mohapatra"/>
            <person name="B.R."/>
        </authorList>
    </citation>
    <scope>NUCLEOTIDE SEQUENCE [LARGE SCALE GENOMIC DNA]</scope>
    <source>
        <strain evidence="10">Alg010</strain>
    </source>
</reference>
<evidence type="ECO:0000256" key="2">
    <source>
        <dbReference type="ARBA" id="ARBA00022448"/>
    </source>
</evidence>
<dbReference type="Gene3D" id="1.20.1250.20">
    <property type="entry name" value="MFS general substrate transporter like domains"/>
    <property type="match status" value="2"/>
</dbReference>
<feature type="transmembrane region" description="Helical" evidence="7">
    <location>
        <begin position="242"/>
        <end position="263"/>
    </location>
</feature>
<feature type="transmembrane region" description="Helical" evidence="7">
    <location>
        <begin position="69"/>
        <end position="88"/>
    </location>
</feature>
<feature type="transmembrane region" description="Helical" evidence="7">
    <location>
        <begin position="424"/>
        <end position="443"/>
    </location>
</feature>
<comment type="caution">
    <text evidence="9">The sequence shown here is derived from an EMBL/GenBank/DDBJ whole genome shotgun (WGS) entry which is preliminary data.</text>
</comment>
<feature type="transmembrane region" description="Helical" evidence="7">
    <location>
        <begin position="294"/>
        <end position="313"/>
    </location>
</feature>
<evidence type="ECO:0000256" key="6">
    <source>
        <dbReference type="ARBA" id="ARBA00023136"/>
    </source>
</evidence>
<keyword evidence="6 7" id="KW-0472">Membrane</keyword>
<protein>
    <submittedName>
        <fullName evidence="9">MFS transporter</fullName>
    </submittedName>
</protein>
<feature type="transmembrane region" description="Helical" evidence="7">
    <location>
        <begin position="363"/>
        <end position="381"/>
    </location>
</feature>
<dbReference type="EMBL" id="BTRJ01000016">
    <property type="protein sequence ID" value="GMR27663.1"/>
    <property type="molecule type" value="Genomic_DNA"/>
</dbReference>
<dbReference type="PANTHER" id="PTHR43045">
    <property type="entry name" value="SHIKIMATE TRANSPORTER"/>
    <property type="match status" value="1"/>
</dbReference>
<dbReference type="InterPro" id="IPR020846">
    <property type="entry name" value="MFS_dom"/>
</dbReference>
<comment type="subcellular location">
    <subcellularLocation>
        <location evidence="1">Cell membrane</location>
        <topology evidence="1">Multi-pass membrane protein</topology>
    </subcellularLocation>
</comment>
<evidence type="ECO:0000256" key="3">
    <source>
        <dbReference type="ARBA" id="ARBA00022475"/>
    </source>
</evidence>
<feature type="transmembrane region" description="Helical" evidence="7">
    <location>
        <begin position="108"/>
        <end position="130"/>
    </location>
</feature>
<evidence type="ECO:0000256" key="1">
    <source>
        <dbReference type="ARBA" id="ARBA00004651"/>
    </source>
</evidence>
<feature type="transmembrane region" description="Helical" evidence="7">
    <location>
        <begin position="455"/>
        <end position="473"/>
    </location>
</feature>
<feature type="transmembrane region" description="Helical" evidence="7">
    <location>
        <begin position="207"/>
        <end position="230"/>
    </location>
</feature>
<feature type="transmembrane region" description="Helical" evidence="7">
    <location>
        <begin position="172"/>
        <end position="195"/>
    </location>
</feature>
<dbReference type="Pfam" id="PF07690">
    <property type="entry name" value="MFS_1"/>
    <property type="match status" value="1"/>
</dbReference>
<gene>
    <name evidence="9" type="ORF">STENOSP10_18830</name>
</gene>
<dbReference type="PROSITE" id="PS50850">
    <property type="entry name" value="MFS"/>
    <property type="match status" value="1"/>
</dbReference>
<organism evidence="9 10">
    <name type="scientific">Stenotrophomonas sepilia</name>
    <dbReference type="NCBI Taxonomy" id="2860290"/>
    <lineage>
        <taxon>Bacteria</taxon>
        <taxon>Pseudomonadati</taxon>
        <taxon>Pseudomonadota</taxon>
        <taxon>Gammaproteobacteria</taxon>
        <taxon>Lysobacterales</taxon>
        <taxon>Lysobacteraceae</taxon>
        <taxon>Stenotrophomonas</taxon>
        <taxon>Stenotrophomonas maltophilia group</taxon>
    </lineage>
</organism>
<evidence type="ECO:0000256" key="7">
    <source>
        <dbReference type="SAM" id="Phobius"/>
    </source>
</evidence>
<dbReference type="CDD" id="cd17369">
    <property type="entry name" value="MFS_ShiA_like"/>
    <property type="match status" value="1"/>
</dbReference>
<feature type="transmembrane region" description="Helical" evidence="7">
    <location>
        <begin position="142"/>
        <end position="160"/>
    </location>
</feature>
<evidence type="ECO:0000313" key="9">
    <source>
        <dbReference type="EMBL" id="GMR27663.1"/>
    </source>
</evidence>
<dbReference type="InterPro" id="IPR011701">
    <property type="entry name" value="MFS"/>
</dbReference>
<keyword evidence="3" id="KW-1003">Cell membrane</keyword>
<evidence type="ECO:0000259" key="8">
    <source>
        <dbReference type="PROSITE" id="PS50850"/>
    </source>
</evidence>
<keyword evidence="5 7" id="KW-1133">Transmembrane helix</keyword>
<evidence type="ECO:0000256" key="5">
    <source>
        <dbReference type="ARBA" id="ARBA00022989"/>
    </source>
</evidence>
<evidence type="ECO:0000313" key="10">
    <source>
        <dbReference type="Proteomes" id="UP001306668"/>
    </source>
</evidence>
<dbReference type="InterPro" id="IPR036259">
    <property type="entry name" value="MFS_trans_sf"/>
</dbReference>
<dbReference type="PANTHER" id="PTHR43045:SF2">
    <property type="entry name" value="INNER MEMBRANE METABOLITE TRANSPORT PROTEIN YHJE"/>
    <property type="match status" value="1"/>
</dbReference>
<keyword evidence="4 7" id="KW-0812">Transmembrane</keyword>
<name>A0ABQ6QDI8_9GAMM</name>
<feature type="transmembrane region" description="Helical" evidence="7">
    <location>
        <begin position="387"/>
        <end position="412"/>
    </location>
</feature>
<proteinExistence type="predicted"/>
<dbReference type="SUPFAM" id="SSF103473">
    <property type="entry name" value="MFS general substrate transporter"/>
    <property type="match status" value="1"/>
</dbReference>
<keyword evidence="2" id="KW-0813">Transport</keyword>
<evidence type="ECO:0000256" key="4">
    <source>
        <dbReference type="ARBA" id="ARBA00022692"/>
    </source>
</evidence>
<dbReference type="Proteomes" id="UP001306668">
    <property type="component" value="Unassembled WGS sequence"/>
</dbReference>
<feature type="transmembrane region" description="Helical" evidence="7">
    <location>
        <begin position="333"/>
        <end position="351"/>
    </location>
</feature>
<sequence>MLGCISRRTVEHGETLQEAPAPSSASVSAETIVPYRRQPVAESVDLPFPVLPMSSITAAAPPVNSPRRVLLASLIGTTIEFFDFYIYATAAVLVFPHLFFPDSSEQAALLQSLATFAVAFIARPVGSAVFGHFGDRIGRKATLVAALLTMGLSTVLIGLLPTHAQIGLCAPALLALCRFGQGLGLGGEWGGAVLLATENAPPGKRAWYGMFPQLGAPLGFLLSAGIFLVLGRCLSQADFLQWGWRIPFVASALLVGLGLWVRLNIHETPDFKQALERKAPVRLPMWTVLRDHPVPMLLGTLGAFATFVLFYLMTVFSLGHGTAVLGYSREQFLLMQMAGMLFFALGIPLSARYGDRWGTRRTMIVASVLIIGFGVLFAPLFQPHSPWMVTAFLCLGLFLMGLTYGPCGTFLAEIYPVEVRYTGASLSFNLAGILGAAPAPYLATWLAERFGLVAVGYYLCLTAAATLCALVALHRRALRFNQRSA</sequence>
<accession>A0ABQ6QDI8</accession>
<keyword evidence="10" id="KW-1185">Reference proteome</keyword>